<dbReference type="InterPro" id="IPR007594">
    <property type="entry name" value="RFT1"/>
</dbReference>
<dbReference type="AlphaFoldDB" id="A0AAV1EQQ8"/>
<feature type="transmembrane region" description="Helical" evidence="9">
    <location>
        <begin position="323"/>
        <end position="342"/>
    </location>
</feature>
<comment type="subcellular location">
    <subcellularLocation>
        <location evidence="1 9">Endoplasmic reticulum membrane</location>
        <topology evidence="1 9">Multi-pass membrane protein</topology>
    </subcellularLocation>
</comment>
<dbReference type="GO" id="GO:0005789">
    <property type="term" value="C:endoplasmic reticulum membrane"/>
    <property type="evidence" value="ECO:0007669"/>
    <property type="project" value="UniProtKB-SubCell"/>
</dbReference>
<keyword evidence="5" id="KW-0256">Endoplasmic reticulum</keyword>
<feature type="transmembrane region" description="Helical" evidence="9">
    <location>
        <begin position="34"/>
        <end position="56"/>
    </location>
</feature>
<reference evidence="10" key="1">
    <citation type="submission" date="2023-08" db="EMBL/GenBank/DDBJ databases">
        <authorList>
            <person name="Alioto T."/>
            <person name="Alioto T."/>
            <person name="Gomez Garrido J."/>
        </authorList>
    </citation>
    <scope>NUCLEOTIDE SEQUENCE</scope>
</reference>
<evidence type="ECO:0000313" key="11">
    <source>
        <dbReference type="Proteomes" id="UP001178508"/>
    </source>
</evidence>
<keyword evidence="6 9" id="KW-1133">Transmembrane helix</keyword>
<dbReference type="EMBL" id="OY660865">
    <property type="protein sequence ID" value="CAJ1051040.1"/>
    <property type="molecule type" value="Genomic_DNA"/>
</dbReference>
<dbReference type="Pfam" id="PF04506">
    <property type="entry name" value="Rft-1"/>
    <property type="match status" value="1"/>
</dbReference>
<comment type="similarity">
    <text evidence="3 9">Belongs to the RFT1 family.</text>
</comment>
<feature type="transmembrane region" description="Helical" evidence="9">
    <location>
        <begin position="7"/>
        <end position="28"/>
    </location>
</feature>
<keyword evidence="4 9" id="KW-0812">Transmembrane</keyword>
<evidence type="ECO:0000313" key="10">
    <source>
        <dbReference type="EMBL" id="CAJ1051040.1"/>
    </source>
</evidence>
<dbReference type="GO" id="GO:0034203">
    <property type="term" value="P:glycolipid translocation"/>
    <property type="evidence" value="ECO:0007669"/>
    <property type="project" value="TreeGrafter"/>
</dbReference>
<comment type="caution">
    <text evidence="9">Lacks conserved residue(s) required for the propagation of feature annotation.</text>
</comment>
<feature type="transmembrane region" description="Helical" evidence="9">
    <location>
        <begin position="285"/>
        <end position="303"/>
    </location>
</feature>
<evidence type="ECO:0000256" key="1">
    <source>
        <dbReference type="ARBA" id="ARBA00004477"/>
    </source>
</evidence>
<keyword evidence="7 9" id="KW-0472">Membrane</keyword>
<dbReference type="PANTHER" id="PTHR13117">
    <property type="entry name" value="ENDOPLASMIC RETICULUM MULTISPAN TRANSMEMBRANE PROTEIN-RELATED"/>
    <property type="match status" value="1"/>
</dbReference>
<evidence type="ECO:0000256" key="6">
    <source>
        <dbReference type="ARBA" id="ARBA00022989"/>
    </source>
</evidence>
<name>A0AAV1EQQ8_XYRNO</name>
<protein>
    <recommendedName>
        <fullName evidence="9">Protein RFT1 homolog</fullName>
    </recommendedName>
</protein>
<evidence type="ECO:0000256" key="5">
    <source>
        <dbReference type="ARBA" id="ARBA00022824"/>
    </source>
</evidence>
<feature type="transmembrane region" description="Helical" evidence="9">
    <location>
        <begin position="259"/>
        <end position="279"/>
    </location>
</feature>
<keyword evidence="11" id="KW-1185">Reference proteome</keyword>
<evidence type="ECO:0000256" key="2">
    <source>
        <dbReference type="ARBA" id="ARBA00004922"/>
    </source>
</evidence>
<feature type="transmembrane region" description="Helical" evidence="9">
    <location>
        <begin position="175"/>
        <end position="203"/>
    </location>
</feature>
<feature type="transmembrane region" description="Helical" evidence="9">
    <location>
        <begin position="223"/>
        <end position="247"/>
    </location>
</feature>
<comment type="function">
    <text evidence="8 9">Intramembrane glycolipid transporter that operates in the biosynthetic pathway of dolichol-linked oligosaccharides, the glycan precursors employed in protein asparagine (N)-glycosylation. The sequential addition of sugars to dolichol pyrophosphate produces dolichol-linked oligosaccharides containing fourteen sugars, including two GlcNAcs, nine mannoses and three glucoses. Once assembled, the oligosaccharide is transferred from the lipid to nascent proteins by oligosaccharyltransferases. The assembly of dolichol-linked oligosaccharides begins on the cytosolic side of the endoplasmic reticulum membrane and finishes in its lumen. RFT1 could mediate the translocation of the cytosolically oriented intermediate DolPP-GlcNAc2Man5, produced by ALG11, into the ER lumen where dolichol-linked oligosaccharides assembly continues. However, the intramembrane lipid transporter activity could not be confirmed in vitro.</text>
</comment>
<accession>A0AAV1EQQ8</accession>
<organism evidence="10 11">
    <name type="scientific">Xyrichtys novacula</name>
    <name type="common">Pearly razorfish</name>
    <name type="synonym">Hemipteronotus novacula</name>
    <dbReference type="NCBI Taxonomy" id="13765"/>
    <lineage>
        <taxon>Eukaryota</taxon>
        <taxon>Metazoa</taxon>
        <taxon>Chordata</taxon>
        <taxon>Craniata</taxon>
        <taxon>Vertebrata</taxon>
        <taxon>Euteleostomi</taxon>
        <taxon>Actinopterygii</taxon>
        <taxon>Neopterygii</taxon>
        <taxon>Teleostei</taxon>
        <taxon>Neoteleostei</taxon>
        <taxon>Acanthomorphata</taxon>
        <taxon>Eupercaria</taxon>
        <taxon>Labriformes</taxon>
        <taxon>Labridae</taxon>
        <taxon>Xyrichtys</taxon>
    </lineage>
</organism>
<evidence type="ECO:0000256" key="4">
    <source>
        <dbReference type="ARBA" id="ARBA00022692"/>
    </source>
</evidence>
<gene>
    <name evidence="10" type="ORF">XNOV1_A030566</name>
</gene>
<sequence>MFVRLKVVAESLAMITKCSITVVLVLFARQWGLYIFSAAHLVFTGILVLCYALYFIRFLGSKEAAKKNFPLDHVGDLLPHRADGEPLVDWALARLTWSFFKQSFLKQILTEGERYVMTFLNVLSFGDQGVYDIVNNLGSMVARFIFLPIEESFYIFFAKVLERGRDARSQKQEEVAIVAEVLECLLKLVLIVGLIITVFGYAYSHLALDIYGGSLLSSGAGPTLLQCYSCYVLLLAVNGVTECFVFAAMSQEEVDKYNFVMLALSVSFLFLSYMLTWWAGAVGFILANCLNMGLRITHSVLYIHHYFQASQWKPLRGLLPSPLLLLALTVSAGVTALSEGLFCCDGGWLLKLVHISVGAACLLVVFVTCLLTETQLVQFVRTQLLPRYRKKHT</sequence>
<feature type="transmembrane region" description="Helical" evidence="9">
    <location>
        <begin position="348"/>
        <end position="371"/>
    </location>
</feature>
<evidence type="ECO:0000256" key="8">
    <source>
        <dbReference type="ARBA" id="ARBA00045912"/>
    </source>
</evidence>
<dbReference type="GO" id="GO:0006488">
    <property type="term" value="P:dolichol-linked oligosaccharide biosynthetic process"/>
    <property type="evidence" value="ECO:0007669"/>
    <property type="project" value="InterPro"/>
</dbReference>
<proteinExistence type="inferred from homology"/>
<evidence type="ECO:0000256" key="7">
    <source>
        <dbReference type="ARBA" id="ARBA00023136"/>
    </source>
</evidence>
<dbReference type="PANTHER" id="PTHR13117:SF5">
    <property type="entry name" value="PROTEIN RFT1 HOMOLOG"/>
    <property type="match status" value="1"/>
</dbReference>
<dbReference type="Proteomes" id="UP001178508">
    <property type="component" value="Chromosome 2"/>
</dbReference>
<evidence type="ECO:0000256" key="3">
    <source>
        <dbReference type="ARBA" id="ARBA00010288"/>
    </source>
</evidence>
<comment type="pathway">
    <text evidence="2">Protein modification; protein glycosylation.</text>
</comment>
<evidence type="ECO:0000256" key="9">
    <source>
        <dbReference type="RuleBase" id="RU365067"/>
    </source>
</evidence>